<accession>A0A9X1TQ73</accession>
<dbReference type="AlphaFoldDB" id="A0A9X1TQ73"/>
<dbReference type="RefSeq" id="WP_234767888.1">
    <property type="nucleotide sequence ID" value="NZ_JAKEIP010000315.1"/>
</dbReference>
<evidence type="ECO:0000313" key="1">
    <source>
        <dbReference type="EMBL" id="MCF1599517.1"/>
    </source>
</evidence>
<dbReference type="EMBL" id="JAKEIP010000315">
    <property type="protein sequence ID" value="MCF1599517.1"/>
    <property type="molecule type" value="Genomic_DNA"/>
</dbReference>
<name>A0A9X1TQ73_STRM4</name>
<proteinExistence type="predicted"/>
<organism evidence="1 2">
    <name type="scientific">Streptomyces muensis</name>
    <dbReference type="NCBI Taxonomy" id="1077944"/>
    <lineage>
        <taxon>Bacteria</taxon>
        <taxon>Bacillati</taxon>
        <taxon>Actinomycetota</taxon>
        <taxon>Actinomycetes</taxon>
        <taxon>Kitasatosporales</taxon>
        <taxon>Streptomycetaceae</taxon>
        <taxon>Streptomyces</taxon>
    </lineage>
</organism>
<sequence length="173" mass="18603">MMWALSGQAAAAFRPQTGLLCAGGGVLFRWRKNRSGPELLASKREQEQIEIRFTAASMVLMQAARELGTDSTAGAVHLITAGEASTLKHVELLQLFCGGSSFFSVARLSRDDSDPVRATAYRAHVVVGTPDDFVADWGREYALGIVRYAALVEGEPSNAIRDLLAAYRSVATA</sequence>
<dbReference type="Proteomes" id="UP001139384">
    <property type="component" value="Unassembled WGS sequence"/>
</dbReference>
<protein>
    <submittedName>
        <fullName evidence="1">Uncharacterized protein</fullName>
    </submittedName>
</protein>
<keyword evidence="2" id="KW-1185">Reference proteome</keyword>
<evidence type="ECO:0000313" key="2">
    <source>
        <dbReference type="Proteomes" id="UP001139384"/>
    </source>
</evidence>
<comment type="caution">
    <text evidence="1">The sequence shown here is derived from an EMBL/GenBank/DDBJ whole genome shotgun (WGS) entry which is preliminary data.</text>
</comment>
<reference evidence="1" key="1">
    <citation type="submission" date="2022-01" db="EMBL/GenBank/DDBJ databases">
        <title>Draft Genome Sequences of Seven Type Strains of the Genus Streptomyces.</title>
        <authorList>
            <person name="Aziz S."/>
            <person name="Coretto E."/>
            <person name="Chronakova A."/>
            <person name="Sproer C."/>
            <person name="Huber K."/>
            <person name="Nouioui I."/>
            <person name="Gross H."/>
        </authorList>
    </citation>
    <scope>NUCLEOTIDE SEQUENCE</scope>
    <source>
        <strain evidence="1">DSM 103493</strain>
    </source>
</reference>
<gene>
    <name evidence="1" type="ORF">L0P92_39070</name>
</gene>